<dbReference type="InterPro" id="IPR036116">
    <property type="entry name" value="FN3_sf"/>
</dbReference>
<name>A0ABT6YTU7_9BACT</name>
<evidence type="ECO:0000313" key="5">
    <source>
        <dbReference type="Proteomes" id="UP001236569"/>
    </source>
</evidence>
<feature type="compositionally biased region" description="Polar residues" evidence="1">
    <location>
        <begin position="433"/>
        <end position="453"/>
    </location>
</feature>
<proteinExistence type="predicted"/>
<dbReference type="CDD" id="cd00063">
    <property type="entry name" value="FN3"/>
    <property type="match status" value="1"/>
</dbReference>
<dbReference type="Gene3D" id="2.60.40.10">
    <property type="entry name" value="Immunoglobulins"/>
    <property type="match status" value="1"/>
</dbReference>
<protein>
    <submittedName>
        <fullName evidence="4">Uncharacterized protein</fullName>
    </submittedName>
</protein>
<feature type="region of interest" description="Disordered" evidence="1">
    <location>
        <begin position="1700"/>
        <end position="1733"/>
    </location>
</feature>
<dbReference type="InterPro" id="IPR013783">
    <property type="entry name" value="Ig-like_fold"/>
</dbReference>
<feature type="region of interest" description="Disordered" evidence="1">
    <location>
        <begin position="1762"/>
        <end position="1815"/>
    </location>
</feature>
<keyword evidence="5" id="KW-1185">Reference proteome</keyword>
<dbReference type="SMART" id="SM00060">
    <property type="entry name" value="FN3"/>
    <property type="match status" value="2"/>
</dbReference>
<dbReference type="Gene3D" id="2.90.10.10">
    <property type="entry name" value="Bulb-type lectin domain"/>
    <property type="match status" value="3"/>
</dbReference>
<feature type="domain" description="Fibronectin type-III" evidence="2">
    <location>
        <begin position="304"/>
        <end position="398"/>
    </location>
</feature>
<evidence type="ECO:0000256" key="1">
    <source>
        <dbReference type="SAM" id="MobiDB-lite"/>
    </source>
</evidence>
<feature type="domain" description="Bulb-type lectin" evidence="3">
    <location>
        <begin position="2440"/>
        <end position="2550"/>
    </location>
</feature>
<reference evidence="4 5" key="1">
    <citation type="submission" date="2023-05" db="EMBL/GenBank/DDBJ databases">
        <title>Novel species of genus Flectobacillus isolated from stream in China.</title>
        <authorList>
            <person name="Lu H."/>
        </authorList>
    </citation>
    <scope>NUCLEOTIDE SEQUENCE [LARGE SCALE GENOMIC DNA]</scope>
    <source>
        <strain evidence="4 5">DC10W</strain>
    </source>
</reference>
<dbReference type="EMBL" id="JASHID010000022">
    <property type="protein sequence ID" value="MDI9867020.1"/>
    <property type="molecule type" value="Genomic_DNA"/>
</dbReference>
<feature type="region of interest" description="Disordered" evidence="1">
    <location>
        <begin position="1284"/>
        <end position="1306"/>
    </location>
</feature>
<dbReference type="CDD" id="cd00028">
    <property type="entry name" value="B_lectin"/>
    <property type="match status" value="1"/>
</dbReference>
<accession>A0ABT6YTU7</accession>
<feature type="compositionally biased region" description="Basic and acidic residues" evidence="1">
    <location>
        <begin position="1704"/>
        <end position="1733"/>
    </location>
</feature>
<dbReference type="SUPFAM" id="SSF51110">
    <property type="entry name" value="alpha-D-mannose-specific plant lectins"/>
    <property type="match status" value="3"/>
</dbReference>
<feature type="compositionally biased region" description="Low complexity" evidence="1">
    <location>
        <begin position="2428"/>
        <end position="2441"/>
    </location>
</feature>
<organism evidence="4 5">
    <name type="scientific">Flectobacillus longus</name>
    <dbReference type="NCBI Taxonomy" id="2984207"/>
    <lineage>
        <taxon>Bacteria</taxon>
        <taxon>Pseudomonadati</taxon>
        <taxon>Bacteroidota</taxon>
        <taxon>Cytophagia</taxon>
        <taxon>Cytophagales</taxon>
        <taxon>Flectobacillaceae</taxon>
        <taxon>Flectobacillus</taxon>
    </lineage>
</organism>
<gene>
    <name evidence="4" type="ORF">QM480_21955</name>
</gene>
<comment type="caution">
    <text evidence="4">The sequence shown here is derived from an EMBL/GenBank/DDBJ whole genome shotgun (WGS) entry which is preliminary data.</text>
</comment>
<dbReference type="Proteomes" id="UP001236569">
    <property type="component" value="Unassembled WGS sequence"/>
</dbReference>
<feature type="compositionally biased region" description="Basic and acidic residues" evidence="1">
    <location>
        <begin position="2407"/>
        <end position="2416"/>
    </location>
</feature>
<evidence type="ECO:0000259" key="2">
    <source>
        <dbReference type="PROSITE" id="PS50853"/>
    </source>
</evidence>
<feature type="domain" description="Bulb-type lectin" evidence="3">
    <location>
        <begin position="2561"/>
        <end position="2671"/>
    </location>
</feature>
<dbReference type="InterPro" id="IPR003961">
    <property type="entry name" value="FN3_dom"/>
</dbReference>
<dbReference type="RefSeq" id="WP_283371732.1">
    <property type="nucleotide sequence ID" value="NZ_JASHID010000022.1"/>
</dbReference>
<sequence length="2686" mass="297492">MAKLGLHTYQFSVRFKQLIVLILLLVAGQLQGVAQQYFPVVARFTQLPPYPVYLSDFSNPAQTNLSIQVQMNDKSIASRAFRIRVYIEGQGFLIQSTDFVQGEPSITLVEGQVYNIPSTQVANYFKQYNLKITPEQYRKPFNEGAFRFGVEIIDFQTNRPISGIQWSTPVWLVVNEPPVWVMPQNQISVTPTNPQNINFQWAPRHNNVNDVEYEFTLTDLMLNSGFQGNVQNLFLSQPAYYQTRTRNTVLNYNATMPPLVVGRTYAYRVQAIAKRGSEDVGVFRNNGYSEIQYFTYGEAVKLNPPTNLQIAWTDDFKGAAFNWKGDNAHKNFTVEFREKNSKDWKNVDVAASTGGLYNTFLINNIAPEKSYEMRVTGIDNQGNRATSEPIDLTKSPAAIKQEKLILKGNILWAFRASEQNLSTTGTVLEANNEENTPIRKSQQETLESTSPANTKYPLEKAIVTLYNSPVELTLANLKNANAERIATAQTNAQGQYTFDALGVKLLSEVKNLYLVAEFQGENFAPAIVKLAVSAEETGTKTASEMVLLANSVRFMPKVLIGNNSLPSGETIQNNTIEEIALYRLKSVVDKNSYLQHEGNLKGERSSLTYNKDTYVKVGEFSSTTTLAQIFNNKAYNDKFVLRVKHKDRKAVVFPVNDITDFQEGKYLAVTDYFAYKVPANVISGYVERKIGEKLERIANASVQLFNISARTNHEGFYEIEIPQVIDFSIKTGGVTLNVPKLNIVKGVSLSVKAIDPLLTFNVVSKSSIYENKDIQQNLTLDGDAHYLEGRVFGRDKKILSGATVSYKSQSAKTNENGYFSISFAGSEMTDSVKVEFDGYDVAYANTSKFKKSKIEGKDLDEAKNNLLTKIKAITDKTQRENFYTDNFSKANLVGVNYYEVDSIKLENKTTYRVVAYTNKIGTLGLRSQSDSAVAVSAILNIEDGDRDISAAKFIKKDGDKEIWSGGYLTTTSKSELTIKVTNKKVVNNDTTVAFNGFVEEEISLPLPKRYVKGDTVLVKVRLKPAIYFNGAVYDSTFYIAGVRENGRKAGDEYKGLEGVEVAVNGNKIKTDAKGKFKLRVPKGEDIEMELTKEGFNTLKHSFTATVVNQYNGNNAKAFYMMAQDKELPKFKTLMNFSISIDNIVKHSNNTYMISGNVLLDKGKLEKSKNAFKAGDTKTLTFKNIIVKEDTNKTNAIITQNKIDFVETEAKIKLFGYAPILLTGNPIGEPYIRLQQADNKSTSLSSNGKIGASTMEFTRTEMMGVTFGKMELELKKDDSKDAKLGKFDNKLSDKDAGKREKDAAERKDLEKQIKSKVDDANKAVLQDVIAAKSSSQEARDNAAKELKGLNPKEVTAVPDKEPLLLAFAPIALDELSETKEYKIVFPEASKVGEIKKIGAKKDTSASKEAKKLKHDDYLKFTLGLGGLVSAGIDPESAVLKKSGVSMKGVILFPEIWRFTNSTPLTIEKLEISDAFEMKSIMIGKSDPDKKEFVKFGVADTWMCYINTVQIFSGFKGFNLGGTFNTDKENYVNINALGFTNIGGKIFPNVDLSTPKDGFKFSKLRFKTVGKKNITIKGNPKDKSYEIDGSLRIEWDESDLKSSSNDSTDRFGKRLSQDQIDKNVALRKANEGNAAFEAEQASLKNNKENKKYDDAKKKLTQAEEELKTLAKLKDELTSEYDKLSKEQQALNVKRIALTRKYTGASRDSEQAKEEEKAQSDAETTNKNKEKDVDARWKKWQDDNTAKENEITKLKAELVPLEQTREKVAQEKREADEKQKTDDAKVQAEKEQKNAIESQKREAIDAGKSYVSSDTTSKKASGGFDWKKRLFPIEVQAFTWSTSGKFLVSASLLQDALKFETFAIKVRRIVYTRGMKTTATQMTDMLKMSENEVNNMNTSSKFNDANTYVNDDGKRVGALSKDNQESKADASVDGLGLKFIEDKVAAANPDTLQWAMGFAGGVELDFKSINIDSDVSMYIGDFGKGFEFRMNEFALKIDATSFRAYAKVKIATSGKKVGFEGEGEFEGAELKAAMSLKFYKFSDGSGYEFGAALKMSTGATGIVTGPITWTALGGGFDWNTAEGKFSVFLLGDARSSGLPEKVVSYKKVRLSLDFVGGRCGAKPILRGYAELWTGSKGEKPEKICNVSAEVNFCDAVIVCKIDCEIEMSEKKVKVDALAFISPSAGFFMGANVRAELFGMNLNGRMLFGIVCDTKHPDAPKELGLYLTDIPSYLYQSDNKTISALYLGVDLSYEKRENGGASAFGVDLVKYSIEILVKGRLKAGVNFANGNFMINSMAKLEAEGKADILGFNLGGKFEGMFELGGGYTNDMGWNFLMAGRAKLEIGAGKYQDKPCNDYSITGIKWGEKCISCCSGRKWYCPVTINVPYPEGEIDRFLKLCFEGQFGVSYREKGPDSERGWKAFAGGTGPGSNSGSSNNKSYSSGGSITAETAIKPGESRTSPNGIYKLSVESDGNIVITKKGVKIWETRTGGRNVDAFKIQNDGNLVAYAAGGIPVWASGTHGKGNKSSVLVMQDDGNLVIYKDGDNPIWSSGTRNVYTQEELQKITVKNGESLRVNDKRTSTNGKYYVTLQSDGNVVLYKGEKALWATGTNRQDVYGIFVQKDGNLVAYRGGERAAWASGTNGRGGRDTFLIMQDDGNLVLYKRLGSSTPGNITVYFGEDPIWSSGTFE</sequence>
<evidence type="ECO:0000313" key="4">
    <source>
        <dbReference type="EMBL" id="MDI9867020.1"/>
    </source>
</evidence>
<feature type="region of interest" description="Disordered" evidence="1">
    <location>
        <begin position="2407"/>
        <end position="2441"/>
    </location>
</feature>
<dbReference type="SMART" id="SM00108">
    <property type="entry name" value="B_lectin"/>
    <property type="match status" value="2"/>
</dbReference>
<evidence type="ECO:0000259" key="3">
    <source>
        <dbReference type="PROSITE" id="PS50927"/>
    </source>
</evidence>
<dbReference type="SUPFAM" id="SSF49265">
    <property type="entry name" value="Fibronectin type III"/>
    <property type="match status" value="1"/>
</dbReference>
<feature type="compositionally biased region" description="Basic and acidic residues" evidence="1">
    <location>
        <begin position="1762"/>
        <end position="1802"/>
    </location>
</feature>
<dbReference type="InterPro" id="IPR001480">
    <property type="entry name" value="Bulb-type_lectin_dom"/>
</dbReference>
<dbReference type="InterPro" id="IPR036426">
    <property type="entry name" value="Bulb-type_lectin_dom_sf"/>
</dbReference>
<dbReference type="PROSITE" id="PS50927">
    <property type="entry name" value="BULB_LECTIN"/>
    <property type="match status" value="2"/>
</dbReference>
<dbReference type="PROSITE" id="PS50853">
    <property type="entry name" value="FN3"/>
    <property type="match status" value="1"/>
</dbReference>
<feature type="region of interest" description="Disordered" evidence="1">
    <location>
        <begin position="429"/>
        <end position="453"/>
    </location>
</feature>